<dbReference type="RefSeq" id="WP_282911319.1">
    <property type="nucleotide sequence ID" value="NZ_JAGRPV010000001.1"/>
</dbReference>
<evidence type="ECO:0000313" key="2">
    <source>
        <dbReference type="Proteomes" id="UP001161691"/>
    </source>
</evidence>
<sequence length="362" mass="40583">MLRNTAVASLYPWAGKPSVFDTIVLRTDQDGKLKSQTLPDDDEYADKPERKEALRQQSLEGIGPIGSIEDEGAAKELARLLIRLSRDRNVRNRRAAYLALMREESLDAISPALQALHKLPGLNAGNLYEEALWMARHGVHRNVVKFGLALLSQYGSDRHRELAFTLGKHEEFTLYAASALLSMEQSSKLLCELARCVDGWGRIYLVERLDPETQEIRDWLLREGFRNRIGDGLLAYTCALKGDLEEALGEDAIDPALLEGAGGILSALIAGGPAEDIDDYEQAMPVIGDYLRHAQRMRPDSAHRKPIAAIEAFLQQDERAWEKRYRNGWTPEARESYLAMCRSLATAEPSVGRTADERRRLT</sequence>
<proteinExistence type="predicted"/>
<keyword evidence="2" id="KW-1185">Reference proteome</keyword>
<dbReference type="Proteomes" id="UP001161691">
    <property type="component" value="Unassembled WGS sequence"/>
</dbReference>
<name>A0ABT6TP33_9BACL</name>
<accession>A0ABT6TP33</accession>
<evidence type="ECO:0000313" key="1">
    <source>
        <dbReference type="EMBL" id="MDI4648618.1"/>
    </source>
</evidence>
<gene>
    <name evidence="1" type="ORF">KB449_26930</name>
</gene>
<comment type="caution">
    <text evidence="1">The sequence shown here is derived from an EMBL/GenBank/DDBJ whole genome shotgun (WGS) entry which is preliminary data.</text>
</comment>
<protein>
    <recommendedName>
        <fullName evidence="3">HEAT repeat domain-containing protein</fullName>
    </recommendedName>
</protein>
<organism evidence="1 2">
    <name type="scientific">Cohnella hashimotonis</name>
    <dbReference type="NCBI Taxonomy" id="2826895"/>
    <lineage>
        <taxon>Bacteria</taxon>
        <taxon>Bacillati</taxon>
        <taxon>Bacillota</taxon>
        <taxon>Bacilli</taxon>
        <taxon>Bacillales</taxon>
        <taxon>Paenibacillaceae</taxon>
        <taxon>Cohnella</taxon>
    </lineage>
</organism>
<reference evidence="1" key="1">
    <citation type="submission" date="2023-04" db="EMBL/GenBank/DDBJ databases">
        <title>Comparative genomic analysis of Cohnella hashimotonis sp. nov., isolated from the International Space Station.</title>
        <authorList>
            <person name="Venkateswaran K."/>
            <person name="Simpson A."/>
        </authorList>
    </citation>
    <scope>NUCLEOTIDE SEQUENCE</scope>
    <source>
        <strain evidence="1">F6_2S_P_1</strain>
    </source>
</reference>
<evidence type="ECO:0008006" key="3">
    <source>
        <dbReference type="Google" id="ProtNLM"/>
    </source>
</evidence>
<dbReference type="EMBL" id="JAGRPV010000001">
    <property type="protein sequence ID" value="MDI4648618.1"/>
    <property type="molecule type" value="Genomic_DNA"/>
</dbReference>